<feature type="active site" evidence="7">
    <location>
        <position position="93"/>
    </location>
</feature>
<keyword evidence="12" id="KW-0121">Carboxypeptidase</keyword>
<feature type="domain" description="Peptidase S11 D-alanyl-D-alanine carboxypeptidase A N-terminal" evidence="11">
    <location>
        <begin position="8"/>
        <end position="224"/>
    </location>
</feature>
<keyword evidence="5" id="KW-0573">Peptidoglycan synthesis</keyword>
<dbReference type="SUPFAM" id="SSF56601">
    <property type="entry name" value="beta-lactamase/transpeptidase-like"/>
    <property type="match status" value="1"/>
</dbReference>
<dbReference type="GO" id="GO:0009252">
    <property type="term" value="P:peptidoglycan biosynthetic process"/>
    <property type="evidence" value="ECO:0007669"/>
    <property type="project" value="UniProtKB-KW"/>
</dbReference>
<evidence type="ECO:0000256" key="7">
    <source>
        <dbReference type="PIRSR" id="PIRSR618044-1"/>
    </source>
</evidence>
<keyword evidence="6" id="KW-0961">Cell wall biogenesis/degradation</keyword>
<dbReference type="PANTHER" id="PTHR21581">
    <property type="entry name" value="D-ALANYL-D-ALANINE CARBOXYPEPTIDASE"/>
    <property type="match status" value="1"/>
</dbReference>
<keyword evidence="13" id="KW-1185">Reference proteome</keyword>
<evidence type="ECO:0000256" key="9">
    <source>
        <dbReference type="RuleBase" id="RU004016"/>
    </source>
</evidence>
<dbReference type="GO" id="GO:0006508">
    <property type="term" value="P:proteolysis"/>
    <property type="evidence" value="ECO:0007669"/>
    <property type="project" value="InterPro"/>
</dbReference>
<evidence type="ECO:0000256" key="3">
    <source>
        <dbReference type="ARBA" id="ARBA00022801"/>
    </source>
</evidence>
<evidence type="ECO:0000256" key="2">
    <source>
        <dbReference type="ARBA" id="ARBA00022729"/>
    </source>
</evidence>
<evidence type="ECO:0000259" key="11">
    <source>
        <dbReference type="Pfam" id="PF00768"/>
    </source>
</evidence>
<dbReference type="STRING" id="272627.CCC_02148"/>
<dbReference type="Pfam" id="PF00768">
    <property type="entry name" value="Peptidase_S11"/>
    <property type="match status" value="1"/>
</dbReference>
<feature type="binding site" evidence="8">
    <location>
        <position position="195"/>
    </location>
    <ligand>
        <name>substrate</name>
    </ligand>
</feature>
<comment type="caution">
    <text evidence="12">The sequence shown here is derived from an EMBL/GenBank/DDBJ whole genome shotgun (WGS) entry which is preliminary data.</text>
</comment>
<dbReference type="GO" id="GO:0071555">
    <property type="term" value="P:cell wall organization"/>
    <property type="evidence" value="ECO:0007669"/>
    <property type="project" value="UniProtKB-KW"/>
</dbReference>
<dbReference type="InterPro" id="IPR012338">
    <property type="entry name" value="Beta-lactam/transpept-like"/>
</dbReference>
<sequence length="393" mass="41217">MVRAEPSASLAVDLGSGTVIAESRGGMPHHPASLTKMMTAYVAFGAIKAGKVSQDDIITVSERAASQGGATLDLGPGERISLGAALKAMIVRSANDAAVAVAEHVAGSESAFAVRMTEEAARLGMTSSSFRNATGMTAAGHVSSPRDMAILAMAIERDFPAFRPMFSSRDTTWKGRVLPTVNGFLGAYAGAEGMKTGFTCSAGYNLVAIAHRGGRRALAVVMGAGSSAERLGAIRRLMDQALQAEPATGRSLAGLGNVGGTPPDRSQEACGYARSGKGGGPEMAIAQRRSVPAGWALEVSYGRDLGKVRRELDKVHRQMRGKLGGGSAMVVVRPRDGMLRYRGLIVGLQERRAIDTCLAERARAGEERCLVLNPTMLAGAMDDERRFKMISAH</sequence>
<proteinExistence type="inferred from homology"/>
<dbReference type="Gene3D" id="3.40.710.10">
    <property type="entry name" value="DD-peptidase/beta-lactamase superfamily"/>
    <property type="match status" value="1"/>
</dbReference>
<evidence type="ECO:0000256" key="1">
    <source>
        <dbReference type="ARBA" id="ARBA00007164"/>
    </source>
</evidence>
<accession>A0A0C2YUA5</accession>
<dbReference type="GO" id="GO:0008360">
    <property type="term" value="P:regulation of cell shape"/>
    <property type="evidence" value="ECO:0007669"/>
    <property type="project" value="UniProtKB-KW"/>
</dbReference>
<reference evidence="12 13" key="1">
    <citation type="submission" date="2015-01" db="EMBL/GenBank/DDBJ databases">
        <title>Genome Sequence of Magnetospirillum magnetotacticum Strain MS-1.</title>
        <authorList>
            <person name="Marinov G.K."/>
            <person name="Smalley M.D."/>
            <person name="DeSalvo G."/>
        </authorList>
    </citation>
    <scope>NUCLEOTIDE SEQUENCE [LARGE SCALE GENOMIC DNA]</scope>
    <source>
        <strain evidence="12 13">MS-1</strain>
    </source>
</reference>
<feature type="active site" description="Proton acceptor" evidence="7">
    <location>
        <position position="36"/>
    </location>
</feature>
<dbReference type="AlphaFoldDB" id="A0A0C2YUA5"/>
<comment type="similarity">
    <text evidence="1 9">Belongs to the peptidase S11 family.</text>
</comment>
<evidence type="ECO:0000256" key="6">
    <source>
        <dbReference type="ARBA" id="ARBA00023316"/>
    </source>
</evidence>
<evidence type="ECO:0000256" key="4">
    <source>
        <dbReference type="ARBA" id="ARBA00022960"/>
    </source>
</evidence>
<dbReference type="Proteomes" id="UP000031971">
    <property type="component" value="Unassembled WGS sequence"/>
</dbReference>
<organism evidence="12 13">
    <name type="scientific">Paramagnetospirillum magnetotacticum MS-1</name>
    <dbReference type="NCBI Taxonomy" id="272627"/>
    <lineage>
        <taxon>Bacteria</taxon>
        <taxon>Pseudomonadati</taxon>
        <taxon>Pseudomonadota</taxon>
        <taxon>Alphaproteobacteria</taxon>
        <taxon>Rhodospirillales</taxon>
        <taxon>Magnetospirillaceae</taxon>
        <taxon>Paramagnetospirillum</taxon>
    </lineage>
</organism>
<keyword evidence="4" id="KW-0133">Cell shape</keyword>
<dbReference type="InterPro" id="IPR001967">
    <property type="entry name" value="Peptidase_S11_N"/>
</dbReference>
<dbReference type="PRINTS" id="PR00725">
    <property type="entry name" value="DADACBPTASE1"/>
</dbReference>
<keyword evidence="3" id="KW-0378">Hydrolase</keyword>
<dbReference type="EMBL" id="JXSL01000027">
    <property type="protein sequence ID" value="KIL98698.1"/>
    <property type="molecule type" value="Genomic_DNA"/>
</dbReference>
<feature type="region of interest" description="Disordered" evidence="10">
    <location>
        <begin position="251"/>
        <end position="279"/>
    </location>
</feature>
<name>A0A0C2YUA5_PARME</name>
<dbReference type="PANTHER" id="PTHR21581:SF6">
    <property type="entry name" value="TRAFFICKING PROTEIN PARTICLE COMPLEX SUBUNIT 12"/>
    <property type="match status" value="1"/>
</dbReference>
<feature type="active site" description="Acyl-ester intermediate" evidence="7">
    <location>
        <position position="33"/>
    </location>
</feature>
<keyword evidence="2" id="KW-0732">Signal</keyword>
<evidence type="ECO:0000256" key="5">
    <source>
        <dbReference type="ARBA" id="ARBA00022984"/>
    </source>
</evidence>
<evidence type="ECO:0000313" key="12">
    <source>
        <dbReference type="EMBL" id="KIL98698.1"/>
    </source>
</evidence>
<evidence type="ECO:0000256" key="8">
    <source>
        <dbReference type="PIRSR" id="PIRSR618044-2"/>
    </source>
</evidence>
<protein>
    <submittedName>
        <fullName evidence="12">D-alanyl-D-alanine carboxypeptidase</fullName>
    </submittedName>
</protein>
<dbReference type="GO" id="GO:0009002">
    <property type="term" value="F:serine-type D-Ala-D-Ala carboxypeptidase activity"/>
    <property type="evidence" value="ECO:0007669"/>
    <property type="project" value="InterPro"/>
</dbReference>
<evidence type="ECO:0000313" key="13">
    <source>
        <dbReference type="Proteomes" id="UP000031971"/>
    </source>
</evidence>
<keyword evidence="12" id="KW-0645">Protease</keyword>
<evidence type="ECO:0000256" key="10">
    <source>
        <dbReference type="SAM" id="MobiDB-lite"/>
    </source>
</evidence>
<gene>
    <name evidence="12" type="ORF">CCC_02148</name>
</gene>
<dbReference type="InterPro" id="IPR018044">
    <property type="entry name" value="Peptidase_S11"/>
</dbReference>